<dbReference type="Pfam" id="PF00072">
    <property type="entry name" value="Response_reg"/>
    <property type="match status" value="1"/>
</dbReference>
<evidence type="ECO:0000313" key="16">
    <source>
        <dbReference type="Proteomes" id="UP000295636"/>
    </source>
</evidence>
<dbReference type="InterPro" id="IPR003661">
    <property type="entry name" value="HisK_dim/P_dom"/>
</dbReference>
<dbReference type="InterPro" id="IPR001789">
    <property type="entry name" value="Sig_transdc_resp-reg_receiver"/>
</dbReference>
<dbReference type="CDD" id="cd00082">
    <property type="entry name" value="HisKA"/>
    <property type="match status" value="1"/>
</dbReference>
<evidence type="ECO:0000256" key="3">
    <source>
        <dbReference type="ARBA" id="ARBA00012438"/>
    </source>
</evidence>
<dbReference type="Pfam" id="PF06580">
    <property type="entry name" value="His_kinase"/>
    <property type="match status" value="1"/>
</dbReference>
<evidence type="ECO:0000256" key="9">
    <source>
        <dbReference type="ARBA" id="ARBA00023012"/>
    </source>
</evidence>
<dbReference type="GO" id="GO:0009927">
    <property type="term" value="F:histidine phosphotransfer kinase activity"/>
    <property type="evidence" value="ECO:0007669"/>
    <property type="project" value="TreeGrafter"/>
</dbReference>
<dbReference type="PANTHER" id="PTHR43047">
    <property type="entry name" value="TWO-COMPONENT HISTIDINE PROTEIN KINASE"/>
    <property type="match status" value="1"/>
</dbReference>
<dbReference type="AlphaFoldDB" id="A0A4R5KH38"/>
<dbReference type="SUPFAM" id="SSF52172">
    <property type="entry name" value="CheY-like"/>
    <property type="match status" value="1"/>
</dbReference>
<dbReference type="InterPro" id="IPR036097">
    <property type="entry name" value="HisK_dim/P_sf"/>
</dbReference>
<dbReference type="SUPFAM" id="SSF55874">
    <property type="entry name" value="ATPase domain of HSP90 chaperone/DNA topoisomerase II/histidine kinase"/>
    <property type="match status" value="2"/>
</dbReference>
<dbReference type="InterPro" id="IPR005467">
    <property type="entry name" value="His_kinase_dom"/>
</dbReference>
<evidence type="ECO:0000256" key="6">
    <source>
        <dbReference type="ARBA" id="ARBA00022741"/>
    </source>
</evidence>
<dbReference type="InterPro" id="IPR004358">
    <property type="entry name" value="Sig_transdc_His_kin-like_C"/>
</dbReference>
<dbReference type="InterPro" id="IPR036890">
    <property type="entry name" value="HATPase_C_sf"/>
</dbReference>
<evidence type="ECO:0000259" key="14">
    <source>
        <dbReference type="PROSITE" id="PS50110"/>
    </source>
</evidence>
<dbReference type="Pfam" id="PF02518">
    <property type="entry name" value="HATPase_c"/>
    <property type="match status" value="2"/>
</dbReference>
<comment type="caution">
    <text evidence="15">The sequence shown here is derived from an EMBL/GenBank/DDBJ whole genome shotgun (WGS) entry which is preliminary data.</text>
</comment>
<accession>A0A4R5KH38</accession>
<feature type="domain" description="Histidine kinase" evidence="13">
    <location>
        <begin position="447"/>
        <end position="665"/>
    </location>
</feature>
<feature type="transmembrane region" description="Helical" evidence="12">
    <location>
        <begin position="398"/>
        <end position="421"/>
    </location>
</feature>
<evidence type="ECO:0000256" key="2">
    <source>
        <dbReference type="ARBA" id="ARBA00006402"/>
    </source>
</evidence>
<dbReference type="Proteomes" id="UP000295636">
    <property type="component" value="Unassembled WGS sequence"/>
</dbReference>
<keyword evidence="9" id="KW-0902">Two-component regulatory system</keyword>
<organism evidence="15 16">
    <name type="scientific">Paenibacillus piri</name>
    <dbReference type="NCBI Taxonomy" id="2547395"/>
    <lineage>
        <taxon>Bacteria</taxon>
        <taxon>Bacillati</taxon>
        <taxon>Bacillota</taxon>
        <taxon>Bacilli</taxon>
        <taxon>Bacillales</taxon>
        <taxon>Paenibacillaceae</taxon>
        <taxon>Paenibacillus</taxon>
    </lineage>
</organism>
<feature type="transmembrane region" description="Helical" evidence="12">
    <location>
        <begin position="285"/>
        <end position="301"/>
    </location>
</feature>
<dbReference type="SMART" id="SM00387">
    <property type="entry name" value="HATPase_c"/>
    <property type="match status" value="2"/>
</dbReference>
<feature type="transmembrane region" description="Helical" evidence="12">
    <location>
        <begin position="215"/>
        <end position="238"/>
    </location>
</feature>
<proteinExistence type="inferred from homology"/>
<name>A0A4R5KH38_9BACL</name>
<evidence type="ECO:0000256" key="1">
    <source>
        <dbReference type="ARBA" id="ARBA00000085"/>
    </source>
</evidence>
<dbReference type="Gene3D" id="1.10.287.130">
    <property type="match status" value="1"/>
</dbReference>
<keyword evidence="12" id="KW-1133">Transmembrane helix</keyword>
<dbReference type="Gene3D" id="3.40.50.2300">
    <property type="match status" value="1"/>
</dbReference>
<feature type="transmembrane region" description="Helical" evidence="12">
    <location>
        <begin position="339"/>
        <end position="360"/>
    </location>
</feature>
<evidence type="ECO:0000256" key="5">
    <source>
        <dbReference type="ARBA" id="ARBA00022679"/>
    </source>
</evidence>
<dbReference type="PROSITE" id="PS50110">
    <property type="entry name" value="RESPONSE_REGULATORY"/>
    <property type="match status" value="1"/>
</dbReference>
<dbReference type="OrthoDB" id="9809348at2"/>
<gene>
    <name evidence="15" type="ORF">E1757_22510</name>
</gene>
<dbReference type="EMBL" id="SMRT01000012">
    <property type="protein sequence ID" value="TDF94731.1"/>
    <property type="molecule type" value="Genomic_DNA"/>
</dbReference>
<reference evidence="15 16" key="1">
    <citation type="submission" date="2019-03" db="EMBL/GenBank/DDBJ databases">
        <title>This is whole genome sequence of Paenibacillus sp MS74 strain.</title>
        <authorList>
            <person name="Trinh H.N."/>
        </authorList>
    </citation>
    <scope>NUCLEOTIDE SEQUENCE [LARGE SCALE GENOMIC DNA]</scope>
    <source>
        <strain evidence="15 16">MS74</strain>
    </source>
</reference>
<evidence type="ECO:0000256" key="12">
    <source>
        <dbReference type="SAM" id="Phobius"/>
    </source>
</evidence>
<dbReference type="EC" id="2.7.13.3" evidence="3"/>
<dbReference type="GO" id="GO:0005524">
    <property type="term" value="F:ATP binding"/>
    <property type="evidence" value="ECO:0007669"/>
    <property type="project" value="UniProtKB-KW"/>
</dbReference>
<feature type="transmembrane region" description="Helical" evidence="12">
    <location>
        <begin position="313"/>
        <end position="333"/>
    </location>
</feature>
<dbReference type="InterPro" id="IPR011006">
    <property type="entry name" value="CheY-like_superfamily"/>
</dbReference>
<evidence type="ECO:0000256" key="11">
    <source>
        <dbReference type="PROSITE-ProRule" id="PRU00169"/>
    </source>
</evidence>
<keyword evidence="5" id="KW-0808">Transferase</keyword>
<dbReference type="GO" id="GO:0000155">
    <property type="term" value="F:phosphorelay sensor kinase activity"/>
    <property type="evidence" value="ECO:0007669"/>
    <property type="project" value="InterPro"/>
</dbReference>
<keyword evidence="8" id="KW-0067">ATP-binding</keyword>
<dbReference type="InterPro" id="IPR010559">
    <property type="entry name" value="Sig_transdc_His_kin_internal"/>
</dbReference>
<feature type="modified residue" description="4-aspartylphosphate" evidence="11">
    <location>
        <position position="752"/>
    </location>
</feature>
<dbReference type="PROSITE" id="PS50109">
    <property type="entry name" value="HIS_KIN"/>
    <property type="match status" value="2"/>
</dbReference>
<evidence type="ECO:0000313" key="15">
    <source>
        <dbReference type="EMBL" id="TDF94731.1"/>
    </source>
</evidence>
<keyword evidence="12" id="KW-0812">Transmembrane</keyword>
<dbReference type="CDD" id="cd16922">
    <property type="entry name" value="HATPase_EvgS-ArcB-TorS-like"/>
    <property type="match status" value="1"/>
</dbReference>
<protein>
    <recommendedName>
        <fullName evidence="10">Circadian input-output histidine kinase CikA</fullName>
        <ecNumber evidence="3">2.7.13.3</ecNumber>
    </recommendedName>
</protein>
<dbReference type="FunFam" id="3.30.565.10:FF:000010">
    <property type="entry name" value="Sensor histidine kinase RcsC"/>
    <property type="match status" value="1"/>
</dbReference>
<dbReference type="Gene3D" id="3.30.565.10">
    <property type="entry name" value="Histidine kinase-like ATPase, C-terminal domain"/>
    <property type="match status" value="2"/>
</dbReference>
<evidence type="ECO:0000256" key="4">
    <source>
        <dbReference type="ARBA" id="ARBA00022553"/>
    </source>
</evidence>
<keyword evidence="7" id="KW-0418">Kinase</keyword>
<keyword evidence="4 11" id="KW-0597">Phosphoprotein</keyword>
<keyword evidence="6" id="KW-0547">Nucleotide-binding</keyword>
<sequence>MFKRTLIVCLIGLLAFSLIPLSIFMDRDKQTKDLQVRHGVMDLSSWNYEQDRRIKLDGEWEFYWNRLLTPEDFRQPGTDKPITPAMMKVPSVWNGKIVDGQALPAYGSATYRMVLKNVPSSGAFALKKTNIRFSSAIYANGHKLFEDGKPSGNAAEYEPGNVSQIGFFSAEKGDLEIIIQVANYDYANAGIPVSIYFGEQSAMMDFQQKSKARELSIFAILATLALIYVICFVTAAFYRKKDYSLLLYALICLLYAVYNGMIGERPLLLYLHGFSYEAIFKTKDIFSFACFIVLAVFFYQAKKNIISLKFTQIVAIVLGGYMVMVAFLPISTYTAIQSYIIALYESLTIWLLLRIAVLYIKSAESDRLKSFLLFMAILCMTLYSIDLILFSFSLKETLWLGQIYIVAFNLIMVFLIAFRFFEAYHTIDEMKNQLLQLDKIKDDFLSNTSHELKTPLNAIVSITDTLLKGVEGPVNERQAQNLAIVMGSGRKLTHIVNELLDYSKMKHGDIALHKSSIDLKAVVDSVIRIHSFLLGEKRITLVNGIAENMPAVYADGNRLIQILHNLIGNAIKFTDSGTISINAVVIRDMVEVRVTDTGIGIAAHLQESIFNAFEQADVSETKNYGGTGLGLSITKKLVELQGGAIRVESSLGEGSVFSFTLPAASETPGKIKRQAADKEPPLKEVRIAHPQYPVHIQGDKEPILVVDDDFANLQSMINLLKLERYSIVVVNRGQMALDVLSGPTDFYLVVLDIMMPDMSGYEVLNALRERFSPFELPVLMLTAKNRAADVIVSMENGANDFVGKPFEAEELMARVRSLTRLKASVKNAKAAEIAFLRSQIKPHFLYNALNSIAALCIDEPQKAEDLTLQLSQYLRSSFDFKQLDSFTTIKEELELVHAYVHIEMARFESRLQVEYDVDANLDNRIPPLILQPLVENAIRHGLMSNVLGVKVSVSIKMHANTAIRFVVEDNGVGMSEQKLEQIMNPDAERKGIGLRNISQRIKLLYGSSIRIESTEGTGTKVSFDIPVEPIWAPMYAASHRE</sequence>
<evidence type="ECO:0000256" key="10">
    <source>
        <dbReference type="ARBA" id="ARBA00074306"/>
    </source>
</evidence>
<comment type="catalytic activity">
    <reaction evidence="1">
        <text>ATP + protein L-histidine = ADP + protein N-phospho-L-histidine.</text>
        <dbReference type="EC" id="2.7.13.3"/>
    </reaction>
</comment>
<dbReference type="GO" id="GO:0005886">
    <property type="term" value="C:plasma membrane"/>
    <property type="evidence" value="ECO:0007669"/>
    <property type="project" value="TreeGrafter"/>
</dbReference>
<dbReference type="SMART" id="SM00388">
    <property type="entry name" value="HisKA"/>
    <property type="match status" value="1"/>
</dbReference>
<keyword evidence="16" id="KW-1185">Reference proteome</keyword>
<comment type="similarity">
    <text evidence="2">In the N-terminal section; belongs to the phytochrome family.</text>
</comment>
<keyword evidence="12" id="KW-0472">Membrane</keyword>
<evidence type="ECO:0000259" key="13">
    <source>
        <dbReference type="PROSITE" id="PS50109"/>
    </source>
</evidence>
<feature type="transmembrane region" description="Helical" evidence="12">
    <location>
        <begin position="245"/>
        <end position="262"/>
    </location>
</feature>
<dbReference type="SUPFAM" id="SSF47384">
    <property type="entry name" value="Homodimeric domain of signal transducing histidine kinase"/>
    <property type="match status" value="1"/>
</dbReference>
<dbReference type="PRINTS" id="PR00344">
    <property type="entry name" value="BCTRLSENSOR"/>
</dbReference>
<evidence type="ECO:0000256" key="7">
    <source>
        <dbReference type="ARBA" id="ARBA00022777"/>
    </source>
</evidence>
<feature type="domain" description="Histidine kinase" evidence="13">
    <location>
        <begin position="929"/>
        <end position="1029"/>
    </location>
</feature>
<dbReference type="RefSeq" id="WP_133232317.1">
    <property type="nucleotide sequence ID" value="NZ_SMRT01000012.1"/>
</dbReference>
<dbReference type="Pfam" id="PF00512">
    <property type="entry name" value="HisKA"/>
    <property type="match status" value="1"/>
</dbReference>
<dbReference type="InterPro" id="IPR003594">
    <property type="entry name" value="HATPase_dom"/>
</dbReference>
<evidence type="ECO:0000256" key="8">
    <source>
        <dbReference type="ARBA" id="ARBA00022840"/>
    </source>
</evidence>
<feature type="transmembrane region" description="Helical" evidence="12">
    <location>
        <begin position="372"/>
        <end position="392"/>
    </location>
</feature>
<feature type="domain" description="Response regulatory" evidence="14">
    <location>
        <begin position="702"/>
        <end position="819"/>
    </location>
</feature>
<dbReference type="SMART" id="SM00448">
    <property type="entry name" value="REC"/>
    <property type="match status" value="1"/>
</dbReference>
<dbReference type="PANTHER" id="PTHR43047:SF72">
    <property type="entry name" value="OSMOSENSING HISTIDINE PROTEIN KINASE SLN1"/>
    <property type="match status" value="1"/>
</dbReference>